<accession>A0A4Q9MYQ5</accession>
<dbReference type="EMBL" id="ML143394">
    <property type="protein sequence ID" value="TBU32657.1"/>
    <property type="molecule type" value="Genomic_DNA"/>
</dbReference>
<proteinExistence type="predicted"/>
<protein>
    <submittedName>
        <fullName evidence="1">Uncharacterized protein</fullName>
    </submittedName>
</protein>
<name>A0A4Q9MYQ5_9APHY</name>
<organism evidence="1">
    <name type="scientific">Dichomitus squalens</name>
    <dbReference type="NCBI Taxonomy" id="114155"/>
    <lineage>
        <taxon>Eukaryota</taxon>
        <taxon>Fungi</taxon>
        <taxon>Dikarya</taxon>
        <taxon>Basidiomycota</taxon>
        <taxon>Agaricomycotina</taxon>
        <taxon>Agaricomycetes</taxon>
        <taxon>Polyporales</taxon>
        <taxon>Polyporaceae</taxon>
        <taxon>Dichomitus</taxon>
    </lineage>
</organism>
<evidence type="ECO:0000313" key="1">
    <source>
        <dbReference type="EMBL" id="TBU32657.1"/>
    </source>
</evidence>
<dbReference type="Proteomes" id="UP000292957">
    <property type="component" value="Unassembled WGS sequence"/>
</dbReference>
<gene>
    <name evidence="1" type="ORF">BD311DRAFT_750452</name>
</gene>
<reference evidence="1" key="1">
    <citation type="submission" date="2019-01" db="EMBL/GenBank/DDBJ databases">
        <title>Draft genome sequences of three monokaryotic isolates of the white-rot basidiomycete fungus Dichomitus squalens.</title>
        <authorList>
            <consortium name="DOE Joint Genome Institute"/>
            <person name="Lopez S.C."/>
            <person name="Andreopoulos B."/>
            <person name="Pangilinan J."/>
            <person name="Lipzen A."/>
            <person name="Riley R."/>
            <person name="Ahrendt S."/>
            <person name="Ng V."/>
            <person name="Barry K."/>
            <person name="Daum C."/>
            <person name="Grigoriev I.V."/>
            <person name="Hilden K.S."/>
            <person name="Makela M.R."/>
            <person name="de Vries R.P."/>
        </authorList>
    </citation>
    <scope>NUCLEOTIDE SEQUENCE [LARGE SCALE GENOMIC DNA]</scope>
    <source>
        <strain evidence="1">OM18370.1</strain>
    </source>
</reference>
<dbReference type="AlphaFoldDB" id="A0A4Q9MYQ5"/>
<sequence length="120" mass="13251">MSTLDDLANSLHLSPLVSSTTQSPALPWEVVERAVELCSGDKATLCALALSCSQLHPRSVFVLFTDVDLLSEKQLMDFYDAVQTQSHLQPVARSLSLPWSEVSPFPLLFILPGLRHVTFQ</sequence>